<evidence type="ECO:0000313" key="2">
    <source>
        <dbReference type="EMBL" id="KAF7846603.1"/>
    </source>
</evidence>
<name>A0A8T0CGK7_CORYI</name>
<keyword evidence="3" id="KW-1185">Reference proteome</keyword>
<sequence length="87" mass="9937">MYLRRAWRGGKRSAAGGKARRRPGRRRRGASWPLAAATARRWPPWRWMLPPFGKLPEQTVASQQWCGAPLSVYLSLSLSPRRSSCFL</sequence>
<evidence type="ECO:0000256" key="1">
    <source>
        <dbReference type="SAM" id="MobiDB-lite"/>
    </source>
</evidence>
<dbReference type="Gramene" id="rna-gnl|WGS:JABURB|Cocit.L4032.1">
    <property type="protein sequence ID" value="cds-KAF7846603.1"/>
    <property type="gene ID" value="gene-BT93_L4032"/>
</dbReference>
<feature type="compositionally biased region" description="Basic residues" evidence="1">
    <location>
        <begin position="18"/>
        <end position="29"/>
    </location>
</feature>
<accession>A0A8T0CGK7</accession>
<evidence type="ECO:0000313" key="3">
    <source>
        <dbReference type="Proteomes" id="UP000806378"/>
    </source>
</evidence>
<comment type="caution">
    <text evidence="2">The sequence shown here is derived from an EMBL/GenBank/DDBJ whole genome shotgun (WGS) entry which is preliminary data.</text>
</comment>
<dbReference type="Proteomes" id="UP000806378">
    <property type="component" value="Unassembled WGS sequence"/>
</dbReference>
<feature type="compositionally biased region" description="Basic residues" evidence="1">
    <location>
        <begin position="1"/>
        <end position="11"/>
    </location>
</feature>
<protein>
    <submittedName>
        <fullName evidence="2">Uncharacterized protein</fullName>
    </submittedName>
</protein>
<dbReference type="EMBL" id="MU092434">
    <property type="protein sequence ID" value="KAF7846603.1"/>
    <property type="molecule type" value="Genomic_DNA"/>
</dbReference>
<feature type="region of interest" description="Disordered" evidence="1">
    <location>
        <begin position="1"/>
        <end position="31"/>
    </location>
</feature>
<dbReference type="AlphaFoldDB" id="A0A8T0CGK7"/>
<organism evidence="2 3">
    <name type="scientific">Corymbia citriodora subsp. variegata</name>
    <dbReference type="NCBI Taxonomy" id="360336"/>
    <lineage>
        <taxon>Eukaryota</taxon>
        <taxon>Viridiplantae</taxon>
        <taxon>Streptophyta</taxon>
        <taxon>Embryophyta</taxon>
        <taxon>Tracheophyta</taxon>
        <taxon>Spermatophyta</taxon>
        <taxon>Magnoliopsida</taxon>
        <taxon>eudicotyledons</taxon>
        <taxon>Gunneridae</taxon>
        <taxon>Pentapetalae</taxon>
        <taxon>rosids</taxon>
        <taxon>malvids</taxon>
        <taxon>Myrtales</taxon>
        <taxon>Myrtaceae</taxon>
        <taxon>Myrtoideae</taxon>
        <taxon>Eucalypteae</taxon>
        <taxon>Corymbia</taxon>
    </lineage>
</organism>
<gene>
    <name evidence="2" type="ORF">BT93_L4032</name>
</gene>
<reference evidence="2" key="1">
    <citation type="submission" date="2020-05" db="EMBL/GenBank/DDBJ databases">
        <title>WGS assembly of Corymbia citriodora subspecies variegata.</title>
        <authorList>
            <person name="Barry K."/>
            <person name="Hundley H."/>
            <person name="Shu S."/>
            <person name="Jenkins J."/>
            <person name="Grimwood J."/>
            <person name="Baten A."/>
        </authorList>
    </citation>
    <scope>NUCLEOTIDE SEQUENCE</scope>
    <source>
        <strain evidence="2">CV2-018</strain>
    </source>
</reference>
<proteinExistence type="predicted"/>